<dbReference type="PANTHER" id="PTHR13156:SF0">
    <property type="entry name" value="NADH DEHYDROGENASE [UBIQUINONE] IRON-SULFUR PROTEIN 6, MITOCHONDRIAL"/>
    <property type="match status" value="1"/>
</dbReference>
<dbReference type="Proteomes" id="UP000076738">
    <property type="component" value="Unassembled WGS sequence"/>
</dbReference>
<gene>
    <name evidence="3" type="ORF">CALVIDRAFT_251964</name>
</gene>
<accession>A0A167JG68</accession>
<feature type="compositionally biased region" description="Polar residues" evidence="1">
    <location>
        <begin position="24"/>
        <end position="36"/>
    </location>
</feature>
<name>A0A167JG68_CALVF</name>
<dbReference type="PANTHER" id="PTHR13156">
    <property type="entry name" value="NADH-UBIQUINONE OXIDOREDUCTASE 13 KD-A SUBUNIT"/>
    <property type="match status" value="1"/>
</dbReference>
<proteinExistence type="predicted"/>
<dbReference type="Pfam" id="PF10276">
    <property type="entry name" value="zf-CHCC"/>
    <property type="match status" value="1"/>
</dbReference>
<keyword evidence="3" id="KW-0830">Ubiquinone</keyword>
<sequence length="123" mass="13545">MFRIARQTALRPILARCNSSGIVPQSPNYPATWSTDQRPRPPPNSNPRFEQTIYELQPNPPSAMALVAEDPIRLVNGRKAVCDGGGPLGHPKIYINLDKPGPRPCGYCGIRFEKNPEAGHGHH</sequence>
<dbReference type="InterPro" id="IPR019401">
    <property type="entry name" value="Znf_CHCC"/>
</dbReference>
<evidence type="ECO:0000313" key="3">
    <source>
        <dbReference type="EMBL" id="KZO93558.1"/>
    </source>
</evidence>
<evidence type="ECO:0000256" key="1">
    <source>
        <dbReference type="SAM" id="MobiDB-lite"/>
    </source>
</evidence>
<keyword evidence="4" id="KW-1185">Reference proteome</keyword>
<dbReference type="FunFam" id="2.60.260.40:FF:000003">
    <property type="entry name" value="NADH dehydrogenase [ubiquinone] iron-sulfur protein 6, mitochondrial"/>
    <property type="match status" value="1"/>
</dbReference>
<dbReference type="GO" id="GO:0005739">
    <property type="term" value="C:mitochondrion"/>
    <property type="evidence" value="ECO:0007669"/>
    <property type="project" value="GOC"/>
</dbReference>
<reference evidence="3 4" key="1">
    <citation type="journal article" date="2016" name="Mol. Biol. Evol.">
        <title>Comparative Genomics of Early-Diverging Mushroom-Forming Fungi Provides Insights into the Origins of Lignocellulose Decay Capabilities.</title>
        <authorList>
            <person name="Nagy L.G."/>
            <person name="Riley R."/>
            <person name="Tritt A."/>
            <person name="Adam C."/>
            <person name="Daum C."/>
            <person name="Floudas D."/>
            <person name="Sun H."/>
            <person name="Yadav J.S."/>
            <person name="Pangilinan J."/>
            <person name="Larsson K.H."/>
            <person name="Matsuura K."/>
            <person name="Barry K."/>
            <person name="Labutti K."/>
            <person name="Kuo R."/>
            <person name="Ohm R.A."/>
            <person name="Bhattacharya S.S."/>
            <person name="Shirouzu T."/>
            <person name="Yoshinaga Y."/>
            <person name="Martin F.M."/>
            <person name="Grigoriev I.V."/>
            <person name="Hibbett D.S."/>
        </authorList>
    </citation>
    <scope>NUCLEOTIDE SEQUENCE [LARGE SCALE GENOMIC DNA]</scope>
    <source>
        <strain evidence="3 4">TUFC12733</strain>
    </source>
</reference>
<dbReference type="EMBL" id="KV417301">
    <property type="protein sequence ID" value="KZO93558.1"/>
    <property type="molecule type" value="Genomic_DNA"/>
</dbReference>
<dbReference type="GO" id="GO:0006120">
    <property type="term" value="P:mitochondrial electron transport, NADH to ubiquinone"/>
    <property type="evidence" value="ECO:0007669"/>
    <property type="project" value="TreeGrafter"/>
</dbReference>
<feature type="domain" description="Zinc finger CHCC-type" evidence="2">
    <location>
        <begin position="77"/>
        <end position="112"/>
    </location>
</feature>
<dbReference type="Gene3D" id="2.60.260.40">
    <property type="entry name" value="q5lls5 like domains"/>
    <property type="match status" value="1"/>
</dbReference>
<protein>
    <submittedName>
        <fullName evidence="3">Ubiquinone oxidoreductase 20 kd subunit</fullName>
    </submittedName>
</protein>
<organism evidence="3 4">
    <name type="scientific">Calocera viscosa (strain TUFC12733)</name>
    <dbReference type="NCBI Taxonomy" id="1330018"/>
    <lineage>
        <taxon>Eukaryota</taxon>
        <taxon>Fungi</taxon>
        <taxon>Dikarya</taxon>
        <taxon>Basidiomycota</taxon>
        <taxon>Agaricomycotina</taxon>
        <taxon>Dacrymycetes</taxon>
        <taxon>Dacrymycetales</taxon>
        <taxon>Dacrymycetaceae</taxon>
        <taxon>Calocera</taxon>
    </lineage>
</organism>
<feature type="region of interest" description="Disordered" evidence="1">
    <location>
        <begin position="24"/>
        <end position="48"/>
    </location>
</feature>
<dbReference type="OrthoDB" id="307899at2759"/>
<evidence type="ECO:0000259" key="2">
    <source>
        <dbReference type="Pfam" id="PF10276"/>
    </source>
</evidence>
<dbReference type="STRING" id="1330018.A0A167JG68"/>
<dbReference type="AlphaFoldDB" id="A0A167JG68"/>
<evidence type="ECO:0000313" key="4">
    <source>
        <dbReference type="Proteomes" id="UP000076738"/>
    </source>
</evidence>